<gene>
    <name evidence="2" type="ORF">GMARGA_LOCUS25122</name>
</gene>
<name>A0ABN7W135_GIGMA</name>
<dbReference type="EMBL" id="CAJVQB010027465">
    <property type="protein sequence ID" value="CAG8810583.1"/>
    <property type="molecule type" value="Genomic_DNA"/>
</dbReference>
<feature type="non-terminal residue" evidence="2">
    <location>
        <position position="85"/>
    </location>
</feature>
<evidence type="ECO:0000313" key="2">
    <source>
        <dbReference type="EMBL" id="CAG8810583.1"/>
    </source>
</evidence>
<keyword evidence="3" id="KW-1185">Reference proteome</keyword>
<comment type="caution">
    <text evidence="2">The sequence shown here is derived from an EMBL/GenBank/DDBJ whole genome shotgun (WGS) entry which is preliminary data.</text>
</comment>
<proteinExistence type="predicted"/>
<organism evidence="2 3">
    <name type="scientific">Gigaspora margarita</name>
    <dbReference type="NCBI Taxonomy" id="4874"/>
    <lineage>
        <taxon>Eukaryota</taxon>
        <taxon>Fungi</taxon>
        <taxon>Fungi incertae sedis</taxon>
        <taxon>Mucoromycota</taxon>
        <taxon>Glomeromycotina</taxon>
        <taxon>Glomeromycetes</taxon>
        <taxon>Diversisporales</taxon>
        <taxon>Gigasporaceae</taxon>
        <taxon>Gigaspora</taxon>
    </lineage>
</organism>
<protein>
    <submittedName>
        <fullName evidence="2">11548_t:CDS:1</fullName>
    </submittedName>
</protein>
<feature type="compositionally biased region" description="Polar residues" evidence="1">
    <location>
        <begin position="45"/>
        <end position="54"/>
    </location>
</feature>
<reference evidence="2 3" key="1">
    <citation type="submission" date="2021-06" db="EMBL/GenBank/DDBJ databases">
        <authorList>
            <person name="Kallberg Y."/>
            <person name="Tangrot J."/>
            <person name="Rosling A."/>
        </authorList>
    </citation>
    <scope>NUCLEOTIDE SEQUENCE [LARGE SCALE GENOMIC DNA]</scope>
    <source>
        <strain evidence="2 3">120-4 pot B 10/14</strain>
    </source>
</reference>
<evidence type="ECO:0000256" key="1">
    <source>
        <dbReference type="SAM" id="MobiDB-lite"/>
    </source>
</evidence>
<dbReference type="Proteomes" id="UP000789901">
    <property type="component" value="Unassembled WGS sequence"/>
</dbReference>
<feature type="region of interest" description="Disordered" evidence="1">
    <location>
        <begin position="1"/>
        <end position="54"/>
    </location>
</feature>
<accession>A0ABN7W135</accession>
<sequence length="85" mass="9799">MTKNNNMQEVNKENIRTQVRSTKRHYQHMEQLNMNSTSKEHTDPGSKTGTTSMNTFNLKFLLQSANKVETTEVNTGQEPNINENK</sequence>
<evidence type="ECO:0000313" key="3">
    <source>
        <dbReference type="Proteomes" id="UP000789901"/>
    </source>
</evidence>